<keyword evidence="1" id="KW-0489">Methyltransferase</keyword>
<dbReference type="Proteomes" id="UP000275078">
    <property type="component" value="Unassembled WGS sequence"/>
</dbReference>
<dbReference type="PANTHER" id="PTHR43591:SF24">
    <property type="entry name" value="2-METHOXY-6-POLYPRENYL-1,4-BENZOQUINOL METHYLASE, MITOCHONDRIAL"/>
    <property type="match status" value="1"/>
</dbReference>
<reference evidence="1 2" key="1">
    <citation type="journal article" date="2018" name="Nat. Ecol. Evol.">
        <title>Pezizomycetes genomes reveal the molecular basis of ectomycorrhizal truffle lifestyle.</title>
        <authorList>
            <person name="Murat C."/>
            <person name="Payen T."/>
            <person name="Noel B."/>
            <person name="Kuo A."/>
            <person name="Morin E."/>
            <person name="Chen J."/>
            <person name="Kohler A."/>
            <person name="Krizsan K."/>
            <person name="Balestrini R."/>
            <person name="Da Silva C."/>
            <person name="Montanini B."/>
            <person name="Hainaut M."/>
            <person name="Levati E."/>
            <person name="Barry K.W."/>
            <person name="Belfiori B."/>
            <person name="Cichocki N."/>
            <person name="Clum A."/>
            <person name="Dockter R.B."/>
            <person name="Fauchery L."/>
            <person name="Guy J."/>
            <person name="Iotti M."/>
            <person name="Le Tacon F."/>
            <person name="Lindquist E.A."/>
            <person name="Lipzen A."/>
            <person name="Malagnac F."/>
            <person name="Mello A."/>
            <person name="Molinier V."/>
            <person name="Miyauchi S."/>
            <person name="Poulain J."/>
            <person name="Riccioni C."/>
            <person name="Rubini A."/>
            <person name="Sitrit Y."/>
            <person name="Splivallo R."/>
            <person name="Traeger S."/>
            <person name="Wang M."/>
            <person name="Zifcakova L."/>
            <person name="Wipf D."/>
            <person name="Zambonelli A."/>
            <person name="Paolocci F."/>
            <person name="Nowrousian M."/>
            <person name="Ottonello S."/>
            <person name="Baldrian P."/>
            <person name="Spatafora J.W."/>
            <person name="Henrissat B."/>
            <person name="Nagy L.G."/>
            <person name="Aury J.M."/>
            <person name="Wincker P."/>
            <person name="Grigoriev I.V."/>
            <person name="Bonfante P."/>
            <person name="Martin F.M."/>
        </authorList>
    </citation>
    <scope>NUCLEOTIDE SEQUENCE [LARGE SCALE GENOMIC DNA]</scope>
    <source>
        <strain evidence="1 2">RN42</strain>
    </source>
</reference>
<keyword evidence="2" id="KW-1185">Reference proteome</keyword>
<gene>
    <name evidence="1" type="ORF">BJ508DRAFT_242115</name>
</gene>
<dbReference type="EMBL" id="ML119729">
    <property type="protein sequence ID" value="RPA77275.1"/>
    <property type="molecule type" value="Genomic_DNA"/>
</dbReference>
<protein>
    <submittedName>
        <fullName evidence="1">S-adenosyl-L-methionine-dependent methyltransferase</fullName>
    </submittedName>
</protein>
<dbReference type="GO" id="GO:0032259">
    <property type="term" value="P:methylation"/>
    <property type="evidence" value="ECO:0007669"/>
    <property type="project" value="UniProtKB-KW"/>
</dbReference>
<dbReference type="STRING" id="1160509.A0A3N4HTU8"/>
<dbReference type="InterPro" id="IPR029063">
    <property type="entry name" value="SAM-dependent_MTases_sf"/>
</dbReference>
<keyword evidence="1" id="KW-0808">Transferase</keyword>
<proteinExistence type="predicted"/>
<dbReference type="OrthoDB" id="2013972at2759"/>
<accession>A0A3N4HTU8</accession>
<dbReference type="Pfam" id="PF13489">
    <property type="entry name" value="Methyltransf_23"/>
    <property type="match status" value="1"/>
</dbReference>
<dbReference type="CDD" id="cd02440">
    <property type="entry name" value="AdoMet_MTases"/>
    <property type="match status" value="1"/>
</dbReference>
<organism evidence="1 2">
    <name type="scientific">Ascobolus immersus RN42</name>
    <dbReference type="NCBI Taxonomy" id="1160509"/>
    <lineage>
        <taxon>Eukaryota</taxon>
        <taxon>Fungi</taxon>
        <taxon>Dikarya</taxon>
        <taxon>Ascomycota</taxon>
        <taxon>Pezizomycotina</taxon>
        <taxon>Pezizomycetes</taxon>
        <taxon>Pezizales</taxon>
        <taxon>Ascobolaceae</taxon>
        <taxon>Ascobolus</taxon>
    </lineage>
</organism>
<sequence>MSSPRSSPTAAAAAPANFEELPIEIGVESDDTDSSSIGSDFSETTSVSSSVFDYVYENGRRYASQRTGKGTEYLIPNDETEQGRLDLMHHMWNLLHRGNLFRANVEDAYKKKVAKGESFRVLDLGTGTGIWAIDFGDQYPKAEVIGVDLSPIQPHWVPPNVKFEVDNFEDEWVFRSKFDYIHGRNLTGSIKDPARLFKQIYDNLVPGGIVEICENHVTGLYSEDGTLKEDSALYKYHNLLSDIGHKVGQRMDISPEMKSYVENAGFQQVDEFKGKLPVGAWPKDEALKTIGLVAQEIVQTGVEAFGLAGFTRVLGWEPKKAKDFCEQVRADYNNRKIHKIYPIFIVHGTKPAGDCSDSE</sequence>
<dbReference type="Gene3D" id="3.40.50.150">
    <property type="entry name" value="Vaccinia Virus protein VP39"/>
    <property type="match status" value="1"/>
</dbReference>
<evidence type="ECO:0000313" key="2">
    <source>
        <dbReference type="Proteomes" id="UP000275078"/>
    </source>
</evidence>
<dbReference type="SUPFAM" id="SSF53335">
    <property type="entry name" value="S-adenosyl-L-methionine-dependent methyltransferases"/>
    <property type="match status" value="1"/>
</dbReference>
<name>A0A3N4HTU8_ASCIM</name>
<dbReference type="AlphaFoldDB" id="A0A3N4HTU8"/>
<evidence type="ECO:0000313" key="1">
    <source>
        <dbReference type="EMBL" id="RPA77275.1"/>
    </source>
</evidence>
<dbReference type="GO" id="GO:0008168">
    <property type="term" value="F:methyltransferase activity"/>
    <property type="evidence" value="ECO:0007669"/>
    <property type="project" value="UniProtKB-KW"/>
</dbReference>
<dbReference type="PANTHER" id="PTHR43591">
    <property type="entry name" value="METHYLTRANSFERASE"/>
    <property type="match status" value="1"/>
</dbReference>